<keyword evidence="6 11" id="KW-0798">TonB box</keyword>
<dbReference type="Proteomes" id="UP000038055">
    <property type="component" value="Unassembled WGS sequence"/>
</dbReference>
<dbReference type="InterPro" id="IPR008969">
    <property type="entry name" value="CarboxyPept-like_regulatory"/>
</dbReference>
<dbReference type="InterPro" id="IPR036942">
    <property type="entry name" value="Beta-barrel_TonB_sf"/>
</dbReference>
<dbReference type="InterPro" id="IPR023996">
    <property type="entry name" value="TonB-dep_OMP_SusC/RagA"/>
</dbReference>
<dbReference type="GO" id="GO:0015344">
    <property type="term" value="F:siderophore uptake transmembrane transporter activity"/>
    <property type="evidence" value="ECO:0007669"/>
    <property type="project" value="TreeGrafter"/>
</dbReference>
<dbReference type="InterPro" id="IPR000531">
    <property type="entry name" value="Beta-barrel_TonB"/>
</dbReference>
<keyword evidence="7 10" id="KW-0472">Membrane</keyword>
<gene>
    <name evidence="14" type="ORF">CCYN2B_60121</name>
</gene>
<dbReference type="Pfam" id="PF00593">
    <property type="entry name" value="TonB_dep_Rec_b-barrel"/>
    <property type="match status" value="1"/>
</dbReference>
<feature type="domain" description="TonB-dependent receptor-like beta-barrel" evidence="12">
    <location>
        <begin position="472"/>
        <end position="901"/>
    </location>
</feature>
<comment type="similarity">
    <text evidence="10 11">Belongs to the TonB-dependent receptor family.</text>
</comment>
<accession>A0A0B7HNA4</accession>
<evidence type="ECO:0000259" key="13">
    <source>
        <dbReference type="Pfam" id="PF07715"/>
    </source>
</evidence>
<dbReference type="RefSeq" id="WP_197068403.1">
    <property type="nucleotide sequence ID" value="NZ_CDOD01000056.1"/>
</dbReference>
<dbReference type="SUPFAM" id="SSF56935">
    <property type="entry name" value="Porins"/>
    <property type="match status" value="1"/>
</dbReference>
<keyword evidence="8 14" id="KW-0675">Receptor</keyword>
<keyword evidence="5" id="KW-0732">Signal</keyword>
<evidence type="ECO:0000256" key="11">
    <source>
        <dbReference type="RuleBase" id="RU003357"/>
    </source>
</evidence>
<dbReference type="GO" id="GO:0009279">
    <property type="term" value="C:cell outer membrane"/>
    <property type="evidence" value="ECO:0007669"/>
    <property type="project" value="UniProtKB-SubCell"/>
</dbReference>
<feature type="domain" description="TonB-dependent receptor plug" evidence="13">
    <location>
        <begin position="110"/>
        <end position="217"/>
    </location>
</feature>
<keyword evidence="4 10" id="KW-0812">Transmembrane</keyword>
<dbReference type="PANTHER" id="PTHR30069">
    <property type="entry name" value="TONB-DEPENDENT OUTER MEMBRANE RECEPTOR"/>
    <property type="match status" value="1"/>
</dbReference>
<dbReference type="GO" id="GO:0044718">
    <property type="term" value="P:siderophore transmembrane transport"/>
    <property type="evidence" value="ECO:0007669"/>
    <property type="project" value="TreeGrafter"/>
</dbReference>
<dbReference type="Gene3D" id="2.60.40.1120">
    <property type="entry name" value="Carboxypeptidase-like, regulatory domain"/>
    <property type="match status" value="1"/>
</dbReference>
<dbReference type="PANTHER" id="PTHR30069:SF29">
    <property type="entry name" value="HEMOGLOBIN AND HEMOGLOBIN-HAPTOGLOBIN-BINDING PROTEIN 1-RELATED"/>
    <property type="match status" value="1"/>
</dbReference>
<dbReference type="InterPro" id="IPR023997">
    <property type="entry name" value="TonB-dep_OMP_SusC/RagA_CS"/>
</dbReference>
<dbReference type="EMBL" id="CDOD01000056">
    <property type="protein sequence ID" value="CEN39422.1"/>
    <property type="molecule type" value="Genomic_DNA"/>
</dbReference>
<keyword evidence="2 10" id="KW-0813">Transport</keyword>
<evidence type="ECO:0000313" key="14">
    <source>
        <dbReference type="EMBL" id="CEN39422.1"/>
    </source>
</evidence>
<evidence type="ECO:0000256" key="10">
    <source>
        <dbReference type="PROSITE-ProRule" id="PRU01360"/>
    </source>
</evidence>
<evidence type="ECO:0000256" key="5">
    <source>
        <dbReference type="ARBA" id="ARBA00022729"/>
    </source>
</evidence>
<dbReference type="Pfam" id="PF13715">
    <property type="entry name" value="CarbopepD_reg_2"/>
    <property type="match status" value="1"/>
</dbReference>
<reference evidence="15" key="1">
    <citation type="submission" date="2015-01" db="EMBL/GenBank/DDBJ databases">
        <authorList>
            <person name="MANFREDI Pablo"/>
        </authorList>
    </citation>
    <scope>NUCLEOTIDE SEQUENCE [LARGE SCALE GENOMIC DNA]</scope>
    <source>
        <strain evidence="15">Ccyn2B</strain>
    </source>
</reference>
<dbReference type="Gene3D" id="2.40.170.20">
    <property type="entry name" value="TonB-dependent receptor, beta-barrel domain"/>
    <property type="match status" value="1"/>
</dbReference>
<organism evidence="14 15">
    <name type="scientific">Capnocytophaga cynodegmi</name>
    <dbReference type="NCBI Taxonomy" id="28189"/>
    <lineage>
        <taxon>Bacteria</taxon>
        <taxon>Pseudomonadati</taxon>
        <taxon>Bacteroidota</taxon>
        <taxon>Flavobacteriia</taxon>
        <taxon>Flavobacteriales</taxon>
        <taxon>Flavobacteriaceae</taxon>
        <taxon>Capnocytophaga</taxon>
    </lineage>
</organism>
<name>A0A0B7HNA4_9FLAO</name>
<proteinExistence type="inferred from homology"/>
<dbReference type="InterPro" id="IPR037066">
    <property type="entry name" value="Plug_dom_sf"/>
</dbReference>
<evidence type="ECO:0000256" key="8">
    <source>
        <dbReference type="ARBA" id="ARBA00023170"/>
    </source>
</evidence>
<keyword evidence="3 10" id="KW-1134">Transmembrane beta strand</keyword>
<comment type="subcellular location">
    <subcellularLocation>
        <location evidence="1 10">Cell outer membrane</location>
        <topology evidence="1 10">Multi-pass membrane protein</topology>
    </subcellularLocation>
</comment>
<evidence type="ECO:0000256" key="9">
    <source>
        <dbReference type="ARBA" id="ARBA00023237"/>
    </source>
</evidence>
<evidence type="ECO:0000256" key="6">
    <source>
        <dbReference type="ARBA" id="ARBA00023077"/>
    </source>
</evidence>
<dbReference type="PROSITE" id="PS52016">
    <property type="entry name" value="TONB_DEPENDENT_REC_3"/>
    <property type="match status" value="1"/>
</dbReference>
<evidence type="ECO:0000256" key="1">
    <source>
        <dbReference type="ARBA" id="ARBA00004571"/>
    </source>
</evidence>
<keyword evidence="15" id="KW-1185">Reference proteome</keyword>
<dbReference type="NCBIfam" id="TIGR04057">
    <property type="entry name" value="SusC_RagA_signa"/>
    <property type="match status" value="1"/>
</dbReference>
<evidence type="ECO:0000256" key="4">
    <source>
        <dbReference type="ARBA" id="ARBA00022692"/>
    </source>
</evidence>
<dbReference type="InterPro" id="IPR012910">
    <property type="entry name" value="Plug_dom"/>
</dbReference>
<evidence type="ECO:0000313" key="15">
    <source>
        <dbReference type="Proteomes" id="UP000038055"/>
    </source>
</evidence>
<dbReference type="AlphaFoldDB" id="A0A0B7HNA4"/>
<keyword evidence="9 10" id="KW-0998">Cell outer membrane</keyword>
<sequence>MICFVMLFFATLQYSFSQERVITGVVKDQSGVELPGVTVMIKGEQKGTSTDFDGSFKVRASQGTILVFSYIGMKTKEVKVGSSTTIKVVLEDEVQAIDEVVVVAYGTAKKESLVGAQSMISSKQLETRPITNLTSALSGAASGLQVTLSGGQPGTSSEIRIRGFGSINAGSDPIYVVDGSIYNGKISDIATQDIENISVLKDAASTSLYGSSAGNGVVLITTKSGLKSKKGKPTLTYNNSIGFSRRGQEDYDKVDAMDFYPLRWQQWFNDYKYNRGMTDDQAAGAASKDVYDALIYQPYAGIKSVYAYSGGTWSLTDNPAAGAETFPAIVMPDGKLNPEITGLLWGDDLDWEKHLFRTGIRNEHNVSISQNTDKTKSYFSVGYIKEQGYRIRTDYERFSGRANLSYDVNNWLTVGTNISYSKTKDEAPRTTTTSVSNTFGFIRGIAPIYPIHAHNLDGTYVLDEEGNRVYDYAKVRPYNGNYNPIYEAQLDAKISDDDGLVTRNFAEFRFLPELKLKLNYSYDMLRYTTKQRYNKVLGAQSGNGLLEILNLKRQTTNFNQLLEYNKEFNNHSLNVLLGHESYRYYTYNSSAQKKKESFLGVDEFSNYGEVNRTSSVTDEYTKEGYFGRINYGFDRKYDASFSFRRDGSSRFHNDYRWGNFWSLGLGWHLKNEKFLHDVSWLNSLKLRASYGETGNDATTRDENPSYYPYQTTYSYVYNNDLPGLRVANYADYRLLWEKQVSYDLGLEFGFFSRLRGTVELFNKESKDLIFEFPLPTSTGVPGVDRNIGKVRNYGVEFELNYDVLKRANFRWSLTANGTILKNKVVTLPEHNREKGINHGSYFNYREGRSMYEFFIVDWIGVNPNTGLAMYRLDNETYPQYADPTNKDFKGVEKDGELASYTYDYEVAKKHFAGTSIPDLYGGFGTTIEWNNFDFGAQFTYQLGGLAYDAAYASSMGRGIGQSAGRAMHVDMLNAWKKPGDITDVPRLDVGTLSRFDASISDRFLISRTALMLKNVSLGYTLPKDVVSKYGIENLRVGISGENLFLWSKRKGFNPMSNFSGTTSNFGYDYAKVVTCNLTVSF</sequence>
<dbReference type="SUPFAM" id="SSF49464">
    <property type="entry name" value="Carboxypeptidase regulatory domain-like"/>
    <property type="match status" value="1"/>
</dbReference>
<protein>
    <submittedName>
        <fullName evidence="14">TonB-denpendent receptor</fullName>
    </submittedName>
</protein>
<evidence type="ECO:0000256" key="2">
    <source>
        <dbReference type="ARBA" id="ARBA00022448"/>
    </source>
</evidence>
<dbReference type="Pfam" id="PF07715">
    <property type="entry name" value="Plug"/>
    <property type="match status" value="1"/>
</dbReference>
<evidence type="ECO:0000259" key="12">
    <source>
        <dbReference type="Pfam" id="PF00593"/>
    </source>
</evidence>
<dbReference type="InterPro" id="IPR039426">
    <property type="entry name" value="TonB-dep_rcpt-like"/>
</dbReference>
<dbReference type="NCBIfam" id="TIGR04056">
    <property type="entry name" value="OMP_RagA_SusC"/>
    <property type="match status" value="1"/>
</dbReference>
<evidence type="ECO:0000256" key="3">
    <source>
        <dbReference type="ARBA" id="ARBA00022452"/>
    </source>
</evidence>
<dbReference type="Gene3D" id="2.170.130.10">
    <property type="entry name" value="TonB-dependent receptor, plug domain"/>
    <property type="match status" value="1"/>
</dbReference>
<evidence type="ECO:0000256" key="7">
    <source>
        <dbReference type="ARBA" id="ARBA00023136"/>
    </source>
</evidence>